<evidence type="ECO:0000313" key="1">
    <source>
        <dbReference type="EMBL" id="USW56646.1"/>
    </source>
</evidence>
<accession>A0A9Q9B3P4</accession>
<evidence type="ECO:0000313" key="2">
    <source>
        <dbReference type="Proteomes" id="UP001056384"/>
    </source>
</evidence>
<dbReference type="AlphaFoldDB" id="A0A9Q9B3P4"/>
<organism evidence="1 2">
    <name type="scientific">Septoria linicola</name>
    <dbReference type="NCBI Taxonomy" id="215465"/>
    <lineage>
        <taxon>Eukaryota</taxon>
        <taxon>Fungi</taxon>
        <taxon>Dikarya</taxon>
        <taxon>Ascomycota</taxon>
        <taxon>Pezizomycotina</taxon>
        <taxon>Dothideomycetes</taxon>
        <taxon>Dothideomycetidae</taxon>
        <taxon>Mycosphaerellales</taxon>
        <taxon>Mycosphaerellaceae</taxon>
        <taxon>Septoria</taxon>
    </lineage>
</organism>
<dbReference type="Proteomes" id="UP001056384">
    <property type="component" value="Chromosome 8"/>
</dbReference>
<proteinExistence type="predicted"/>
<gene>
    <name evidence="1" type="ORF">Slin15195_G099650</name>
</gene>
<reference evidence="1" key="1">
    <citation type="submission" date="2022-06" db="EMBL/GenBank/DDBJ databases">
        <title>Complete genome sequences of two strains of the flax pathogen Septoria linicola.</title>
        <authorList>
            <person name="Lapalu N."/>
            <person name="Simon A."/>
            <person name="Demenou B."/>
            <person name="Paumier D."/>
            <person name="Guillot M.-P."/>
            <person name="Gout L."/>
            <person name="Valade R."/>
        </authorList>
    </citation>
    <scope>NUCLEOTIDE SEQUENCE</scope>
    <source>
        <strain evidence="1">SE15195</strain>
    </source>
</reference>
<name>A0A9Q9B3P4_9PEZI</name>
<sequence length="140" mass="15955">MNEALCSMLCEQPQWSFNPYFNEHIIFNTDGTGELWCVIDMTYIFAVNLQWKIILPTTKAESKAQEPTPQTLGTLHLEITLHTSVAKSYPAAHIPGWTSPNEHYLSKAAFQPRCFTVTLEKGRFIPDPYIGTIDMQHNPQ</sequence>
<protein>
    <submittedName>
        <fullName evidence="1">Uncharacterized protein</fullName>
    </submittedName>
</protein>
<keyword evidence="2" id="KW-1185">Reference proteome</keyword>
<dbReference type="EMBL" id="CP099425">
    <property type="protein sequence ID" value="USW56646.1"/>
    <property type="molecule type" value="Genomic_DNA"/>
</dbReference>